<evidence type="ECO:0000313" key="1">
    <source>
        <dbReference type="EMBL" id="CAG9819464.1"/>
    </source>
</evidence>
<evidence type="ECO:0000313" key="2">
    <source>
        <dbReference type="Proteomes" id="UP001153737"/>
    </source>
</evidence>
<evidence type="ECO:0008006" key="3">
    <source>
        <dbReference type="Google" id="ProtNLM"/>
    </source>
</evidence>
<keyword evidence="2" id="KW-1185">Reference proteome</keyword>
<accession>A0A9N9SIF5</accession>
<organism evidence="1 2">
    <name type="scientific">Phaedon cochleariae</name>
    <name type="common">Mustard beetle</name>
    <dbReference type="NCBI Taxonomy" id="80249"/>
    <lineage>
        <taxon>Eukaryota</taxon>
        <taxon>Metazoa</taxon>
        <taxon>Ecdysozoa</taxon>
        <taxon>Arthropoda</taxon>
        <taxon>Hexapoda</taxon>
        <taxon>Insecta</taxon>
        <taxon>Pterygota</taxon>
        <taxon>Neoptera</taxon>
        <taxon>Endopterygota</taxon>
        <taxon>Coleoptera</taxon>
        <taxon>Polyphaga</taxon>
        <taxon>Cucujiformia</taxon>
        <taxon>Chrysomeloidea</taxon>
        <taxon>Chrysomelidae</taxon>
        <taxon>Chrysomelinae</taxon>
        <taxon>Chrysomelini</taxon>
        <taxon>Phaedon</taxon>
    </lineage>
</organism>
<sequence>MKIPGIIVVSSSNTKPKSLIKLITKSQEIKEASENPGLIKHPWYIETKYYTAEVNFLGLENDFPRSDDFNNQIEALIIHMDTNKDAGLEDLSKWDIFDKDCSLEVKILVSNYCNSTTKITKSKALEWCLEHGFEFIELYPLPSNSYEDEDNMSEDESFEEKGGVERIIEALQSHTWPNLVMKEKDKTKKSSEKKLQGEDPFPVEDLDEFAKLFAQIHTIKDSLGGMATSERKQYAEQMVTAFWKAIGGDEEELFDV</sequence>
<dbReference type="InterPro" id="IPR019341">
    <property type="entry name" value="Alpha/Gamma-adaptin-bd_p34"/>
</dbReference>
<reference evidence="1" key="1">
    <citation type="submission" date="2022-01" db="EMBL/GenBank/DDBJ databases">
        <authorList>
            <person name="King R."/>
        </authorList>
    </citation>
    <scope>NUCLEOTIDE SEQUENCE</scope>
</reference>
<dbReference type="Pfam" id="PF10199">
    <property type="entry name" value="Adaptin_binding"/>
    <property type="match status" value="1"/>
</dbReference>
<dbReference type="Proteomes" id="UP001153737">
    <property type="component" value="Chromosome 3"/>
</dbReference>
<name>A0A9N9SIF5_PHACE</name>
<proteinExistence type="predicted"/>
<dbReference type="Gene3D" id="3.40.50.11960">
    <property type="match status" value="1"/>
</dbReference>
<dbReference type="OrthoDB" id="1741717at2759"/>
<dbReference type="EMBL" id="OU896709">
    <property type="protein sequence ID" value="CAG9819464.1"/>
    <property type="molecule type" value="Genomic_DNA"/>
</dbReference>
<dbReference type="PANTHER" id="PTHR14659">
    <property type="entry name" value="ALPHA- AND GAMMA-ADAPTIN-BINDING PROTEIN P34"/>
    <property type="match status" value="1"/>
</dbReference>
<gene>
    <name evidence="1" type="ORF">PHAECO_LOCUS7345</name>
</gene>
<reference evidence="1" key="2">
    <citation type="submission" date="2022-10" db="EMBL/GenBank/DDBJ databases">
        <authorList>
            <consortium name="ENA_rothamsted_submissions"/>
            <consortium name="culmorum"/>
            <person name="King R."/>
        </authorList>
    </citation>
    <scope>NUCLEOTIDE SEQUENCE</scope>
</reference>
<dbReference type="PANTHER" id="PTHR14659:SF1">
    <property type="entry name" value="ALPHA- AND GAMMA-ADAPTIN-BINDING PROTEIN P34"/>
    <property type="match status" value="1"/>
</dbReference>
<dbReference type="AlphaFoldDB" id="A0A9N9SIF5"/>
<protein>
    <recommendedName>
        <fullName evidence="3">Alpha-and gamma-adaptin-binding protein p34</fullName>
    </recommendedName>
</protein>